<dbReference type="UniPathway" id="UPA00077">
    <property type="reaction ID" value="UER00155"/>
</dbReference>
<dbReference type="GO" id="GO:0003848">
    <property type="term" value="F:2-amino-4-hydroxy-6-hydroxymethyldihydropteridine diphosphokinase activity"/>
    <property type="evidence" value="ECO:0007669"/>
    <property type="project" value="UniProtKB-EC"/>
</dbReference>
<dbReference type="CDD" id="cd00483">
    <property type="entry name" value="HPPK"/>
    <property type="match status" value="1"/>
</dbReference>
<dbReference type="GO" id="GO:0016301">
    <property type="term" value="F:kinase activity"/>
    <property type="evidence" value="ECO:0007669"/>
    <property type="project" value="UniProtKB-KW"/>
</dbReference>
<keyword evidence="5" id="KW-0808">Transferase</keyword>
<dbReference type="GO" id="GO:0046656">
    <property type="term" value="P:folic acid biosynthetic process"/>
    <property type="evidence" value="ECO:0007669"/>
    <property type="project" value="UniProtKB-KW"/>
</dbReference>
<evidence type="ECO:0000256" key="4">
    <source>
        <dbReference type="ARBA" id="ARBA00016218"/>
    </source>
</evidence>
<dbReference type="SUPFAM" id="SSF55083">
    <property type="entry name" value="6-hydroxymethyl-7,8-dihydropterin pyrophosphokinase, HPPK"/>
    <property type="match status" value="1"/>
</dbReference>
<comment type="similarity">
    <text evidence="2">Belongs to the HPPK family.</text>
</comment>
<comment type="pathway">
    <text evidence="1">Cofactor biosynthesis; tetrahydrofolate biosynthesis; 2-amino-4-hydroxy-6-hydroxymethyl-7,8-dihydropteridine diphosphate from 7,8-dihydroneopterin triphosphate: step 4/4.</text>
</comment>
<evidence type="ECO:0000256" key="11">
    <source>
        <dbReference type="ARBA" id="ARBA00029766"/>
    </source>
</evidence>
<sequence>MGPPQGFAIETRRESCRIMRIVLGLGANVNSVWGAPSQTIRHFLNLFGVNGICVEARSPLYESAPLGIQEQADFVNAVVVARTGMPPEALLRTLKQLEQTAGRRKTRRWGPRPLDIDILDYAGRVINWPGPFFQTLRHEARAQAGIHLSPAERTRARAALVAPHPQLHLRPFVLQPLMDVLPRWHHPVTGESVGQLLTGLPRVSAEGHIQRLLADAA</sequence>
<evidence type="ECO:0000256" key="5">
    <source>
        <dbReference type="ARBA" id="ARBA00022679"/>
    </source>
</evidence>
<dbReference type="AlphaFoldDB" id="A0A397QBR8"/>
<keyword evidence="9" id="KW-0289">Folate biosynthesis</keyword>
<dbReference type="EMBL" id="QXDF01000001">
    <property type="protein sequence ID" value="RIA55534.1"/>
    <property type="molecule type" value="Genomic_DNA"/>
</dbReference>
<evidence type="ECO:0000313" key="14">
    <source>
        <dbReference type="EMBL" id="RIA55534.1"/>
    </source>
</evidence>
<protein>
    <recommendedName>
        <fullName evidence="4">2-amino-4-hydroxy-6-hydroxymethyldihydropteridine pyrophosphokinase</fullName>
        <ecNumber evidence="3">2.7.6.3</ecNumber>
    </recommendedName>
    <alternativeName>
        <fullName evidence="11">6-hydroxymethyl-7,8-dihydropterin pyrophosphokinase</fullName>
    </alternativeName>
    <alternativeName>
        <fullName evidence="12">7,8-dihydro-6-hydroxymethylpterin-pyrophosphokinase</fullName>
    </alternativeName>
</protein>
<evidence type="ECO:0000256" key="8">
    <source>
        <dbReference type="ARBA" id="ARBA00022840"/>
    </source>
</evidence>
<dbReference type="GO" id="GO:0005524">
    <property type="term" value="F:ATP binding"/>
    <property type="evidence" value="ECO:0007669"/>
    <property type="project" value="UniProtKB-KW"/>
</dbReference>
<name>A0A397QBR8_9HYPH</name>
<organism evidence="14 15">
    <name type="scientific">Dichotomicrobium thermohalophilum</name>
    <dbReference type="NCBI Taxonomy" id="933063"/>
    <lineage>
        <taxon>Bacteria</taxon>
        <taxon>Pseudomonadati</taxon>
        <taxon>Pseudomonadota</taxon>
        <taxon>Alphaproteobacteria</taxon>
        <taxon>Hyphomicrobiales</taxon>
        <taxon>Hyphomicrobiaceae</taxon>
        <taxon>Dichotomicrobium</taxon>
    </lineage>
</organism>
<dbReference type="EC" id="2.7.6.3" evidence="3"/>
<evidence type="ECO:0000256" key="10">
    <source>
        <dbReference type="ARBA" id="ARBA00029409"/>
    </source>
</evidence>
<dbReference type="PANTHER" id="PTHR43071:SF1">
    <property type="entry name" value="2-AMINO-4-HYDROXY-6-HYDROXYMETHYLDIHYDROPTERIDINE PYROPHOSPHOKINASE"/>
    <property type="match status" value="1"/>
</dbReference>
<comment type="caution">
    <text evidence="14">The sequence shown here is derived from an EMBL/GenBank/DDBJ whole genome shotgun (WGS) entry which is preliminary data.</text>
</comment>
<dbReference type="Pfam" id="PF01288">
    <property type="entry name" value="HPPK"/>
    <property type="match status" value="1"/>
</dbReference>
<evidence type="ECO:0000259" key="13">
    <source>
        <dbReference type="PROSITE" id="PS00794"/>
    </source>
</evidence>
<keyword evidence="15" id="KW-1185">Reference proteome</keyword>
<dbReference type="NCBIfam" id="TIGR01498">
    <property type="entry name" value="folK"/>
    <property type="match status" value="1"/>
</dbReference>
<gene>
    <name evidence="14" type="ORF">BXY53_0600</name>
</gene>
<keyword evidence="8" id="KW-0067">ATP-binding</keyword>
<comment type="function">
    <text evidence="10">Catalyzes the transfer of pyrophosphate from adenosine triphosphate (ATP) to 6-hydroxymethyl-7,8-dihydropterin, an enzymatic step in folate biosynthesis pathway.</text>
</comment>
<reference evidence="14 15" key="1">
    <citation type="submission" date="2018-08" db="EMBL/GenBank/DDBJ databases">
        <title>Genomic Encyclopedia of Archaeal and Bacterial Type Strains, Phase II (KMG-II): from individual species to whole genera.</title>
        <authorList>
            <person name="Goeker M."/>
        </authorList>
    </citation>
    <scope>NUCLEOTIDE SEQUENCE [LARGE SCALE GENOMIC DNA]</scope>
    <source>
        <strain evidence="14 15">DSM 5002</strain>
    </source>
</reference>
<evidence type="ECO:0000256" key="9">
    <source>
        <dbReference type="ARBA" id="ARBA00022909"/>
    </source>
</evidence>
<dbReference type="PANTHER" id="PTHR43071">
    <property type="entry name" value="2-AMINO-4-HYDROXY-6-HYDROXYMETHYLDIHYDROPTERIDINE PYROPHOSPHOKINASE"/>
    <property type="match status" value="1"/>
</dbReference>
<evidence type="ECO:0000256" key="6">
    <source>
        <dbReference type="ARBA" id="ARBA00022741"/>
    </source>
</evidence>
<dbReference type="GO" id="GO:0046654">
    <property type="term" value="P:tetrahydrofolate biosynthetic process"/>
    <property type="evidence" value="ECO:0007669"/>
    <property type="project" value="UniProtKB-UniPathway"/>
</dbReference>
<keyword evidence="6" id="KW-0547">Nucleotide-binding</keyword>
<evidence type="ECO:0000256" key="12">
    <source>
        <dbReference type="ARBA" id="ARBA00033413"/>
    </source>
</evidence>
<dbReference type="Proteomes" id="UP000266273">
    <property type="component" value="Unassembled WGS sequence"/>
</dbReference>
<evidence type="ECO:0000256" key="1">
    <source>
        <dbReference type="ARBA" id="ARBA00005051"/>
    </source>
</evidence>
<feature type="domain" description="7,8-dihydro-6-hydroxymethylpterin-pyrophosphokinase" evidence="13">
    <location>
        <begin position="108"/>
        <end position="119"/>
    </location>
</feature>
<evidence type="ECO:0000256" key="3">
    <source>
        <dbReference type="ARBA" id="ARBA00013253"/>
    </source>
</evidence>
<accession>A0A397QBR8</accession>
<evidence type="ECO:0000313" key="15">
    <source>
        <dbReference type="Proteomes" id="UP000266273"/>
    </source>
</evidence>
<dbReference type="InterPro" id="IPR000550">
    <property type="entry name" value="Hppk"/>
</dbReference>
<proteinExistence type="inferred from homology"/>
<dbReference type="InterPro" id="IPR035907">
    <property type="entry name" value="Hppk_sf"/>
</dbReference>
<dbReference type="PROSITE" id="PS00794">
    <property type="entry name" value="HPPK"/>
    <property type="match status" value="1"/>
</dbReference>
<dbReference type="Gene3D" id="3.30.70.560">
    <property type="entry name" value="7,8-Dihydro-6-hydroxymethylpterin-pyrophosphokinase HPPK"/>
    <property type="match status" value="1"/>
</dbReference>
<keyword evidence="7 14" id="KW-0418">Kinase</keyword>
<evidence type="ECO:0000256" key="2">
    <source>
        <dbReference type="ARBA" id="ARBA00005810"/>
    </source>
</evidence>
<evidence type="ECO:0000256" key="7">
    <source>
        <dbReference type="ARBA" id="ARBA00022777"/>
    </source>
</evidence>